<proteinExistence type="predicted"/>
<feature type="chain" id="PRO_5045598186" evidence="1">
    <location>
        <begin position="20"/>
        <end position="265"/>
    </location>
</feature>
<keyword evidence="1" id="KW-0732">Signal</keyword>
<evidence type="ECO:0000313" key="3">
    <source>
        <dbReference type="Proteomes" id="UP000651112"/>
    </source>
</evidence>
<comment type="caution">
    <text evidence="2">The sequence shown here is derived from an EMBL/GenBank/DDBJ whole genome shotgun (WGS) entry which is preliminary data.</text>
</comment>
<dbReference type="EMBL" id="JACNYL010000001">
    <property type="protein sequence ID" value="MBD1420119.1"/>
    <property type="molecule type" value="Genomic_DNA"/>
</dbReference>
<keyword evidence="3" id="KW-1185">Reference proteome</keyword>
<dbReference type="RefSeq" id="WP_190311920.1">
    <property type="nucleotide sequence ID" value="NZ_JACNYL010000001.1"/>
</dbReference>
<dbReference type="Proteomes" id="UP000651112">
    <property type="component" value="Unassembled WGS sequence"/>
</dbReference>
<protein>
    <submittedName>
        <fullName evidence="2">Molecular chaperone</fullName>
    </submittedName>
</protein>
<accession>A0ABR7XLU2</accession>
<sequence>MALPKYIFLFLLVSIRAFSALGQTGISVTPPRVYFEINPGESRREQITVTNVSKSHRLDLAISLNDWLYSREGDNIIVPADTLPTSSAAWVSFEGDSYFSLAPGERKDIGVVVNRPTSASTEDVYTTMLFVTQLNPIDDIDSKGAQIKVAIRSGIKLFVRSNRPRNVMLNIHNGYYDTEHKRLGIEFINEGNVWANGDIKTELLNNRTGEIRRLENTVFYTMPKDDRLQFIPLPENLPIGLYTATVILDAGNNTIEAAEIEFEHE</sequence>
<reference evidence="2 3" key="1">
    <citation type="submission" date="2020-08" db="EMBL/GenBank/DDBJ databases">
        <title>Sphingobacterium sp. DN00404 isolated from aquaculture water.</title>
        <authorList>
            <person name="Zhang M."/>
        </authorList>
    </citation>
    <scope>NUCLEOTIDE SEQUENCE [LARGE SCALE GENOMIC DNA]</scope>
    <source>
        <strain evidence="2 3">KCTC 42746</strain>
    </source>
</reference>
<evidence type="ECO:0000256" key="1">
    <source>
        <dbReference type="SAM" id="SignalP"/>
    </source>
</evidence>
<gene>
    <name evidence="2" type="ORF">H8B21_00915</name>
</gene>
<evidence type="ECO:0000313" key="2">
    <source>
        <dbReference type="EMBL" id="MBD1420119.1"/>
    </source>
</evidence>
<feature type="signal peptide" evidence="1">
    <location>
        <begin position="1"/>
        <end position="19"/>
    </location>
</feature>
<name>A0ABR7XLU2_9SPHI</name>
<organism evidence="2 3">
    <name type="scientific">Sphingobacterium chuzhouense</name>
    <dbReference type="NCBI Taxonomy" id="1742264"/>
    <lineage>
        <taxon>Bacteria</taxon>
        <taxon>Pseudomonadati</taxon>
        <taxon>Bacteroidota</taxon>
        <taxon>Sphingobacteriia</taxon>
        <taxon>Sphingobacteriales</taxon>
        <taxon>Sphingobacteriaceae</taxon>
        <taxon>Sphingobacterium</taxon>
    </lineage>
</organism>